<dbReference type="EMBL" id="CP042469">
    <property type="protein sequence ID" value="QOX64430.1"/>
    <property type="molecule type" value="Genomic_DNA"/>
</dbReference>
<dbReference type="Proteomes" id="UP000594014">
    <property type="component" value="Chromosome"/>
</dbReference>
<protein>
    <submittedName>
        <fullName evidence="1">APC family permease</fullName>
    </submittedName>
</protein>
<accession>A0ACD1AD62</accession>
<sequence length="449" mass="48763">MEQQKREYGLFTTIAMIVGIVIGSGIFFKSDDMLGYTGGNVGLAVLVFCIAAFTIVFGCLTFSQLAALSDKPGGVITYANEFIGKRWASLFGWFQVFVYYPTLTVLLCWVVGIYTGLTMGWDLTFVGMVGVGLVWFFICFLYNIFSAKIGGLFQEATVVIKLIPLFAIAIGGLVFGDPIAAIQNPSPEAIEATKTLAWTAAIGPIAFSFDGWIVSTAVAHEVRDSKRNVPRALVAAPLFILAAYLMYFLGITGYLGVEQVMELGDTAVAVAATNLLGPTFAGIIYVFVTISVMGTANGLILGYIRLPYSLALRNAIPGSKAVAKVNRKLNMPVNSAIFAMAVSGVWWVIHYLQNKYSLLVNGDIAEIAISVSYLLYIVLYYQVFRLWREGRVKGVWYGVVFPICATLGSMFVLIGGLANPQFIIFVVICMVAIIGGYVYGKNAKDDVEL</sequence>
<gene>
    <name evidence="1" type="ORF">FRZ06_14305</name>
</gene>
<organism evidence="1 2">
    <name type="scientific">Anoxybacterium hadale</name>
    <dbReference type="NCBI Taxonomy" id="3408580"/>
    <lineage>
        <taxon>Bacteria</taxon>
        <taxon>Bacillati</taxon>
        <taxon>Bacillota</taxon>
        <taxon>Clostridia</taxon>
        <taxon>Peptostreptococcales</taxon>
        <taxon>Anaerovoracaceae</taxon>
        <taxon>Anoxybacterium</taxon>
    </lineage>
</organism>
<reference evidence="1" key="1">
    <citation type="submission" date="2019-08" db="EMBL/GenBank/DDBJ databases">
        <title>Genome sequence of Clostridiales bacterium MT110.</title>
        <authorList>
            <person name="Cao J."/>
        </authorList>
    </citation>
    <scope>NUCLEOTIDE SEQUENCE</scope>
    <source>
        <strain evidence="1">MT110</strain>
    </source>
</reference>
<evidence type="ECO:0000313" key="1">
    <source>
        <dbReference type="EMBL" id="QOX64430.1"/>
    </source>
</evidence>
<proteinExistence type="predicted"/>
<evidence type="ECO:0000313" key="2">
    <source>
        <dbReference type="Proteomes" id="UP000594014"/>
    </source>
</evidence>
<name>A0ACD1AD62_9FIRM</name>
<keyword evidence="2" id="KW-1185">Reference proteome</keyword>